<dbReference type="AlphaFoldDB" id="A0A8J3FSP1"/>
<dbReference type="GO" id="GO:0004371">
    <property type="term" value="F:glycerone kinase activity"/>
    <property type="evidence" value="ECO:0007669"/>
    <property type="project" value="InterPro"/>
</dbReference>
<evidence type="ECO:0000259" key="2">
    <source>
        <dbReference type="PROSITE" id="PS51480"/>
    </source>
</evidence>
<dbReference type="SMART" id="SM01120">
    <property type="entry name" value="Dak2"/>
    <property type="match status" value="1"/>
</dbReference>
<dbReference type="PROSITE" id="PS51480">
    <property type="entry name" value="DHAL"/>
    <property type="match status" value="1"/>
</dbReference>
<evidence type="ECO:0000313" key="4">
    <source>
        <dbReference type="Proteomes" id="UP000637578"/>
    </source>
</evidence>
<dbReference type="GO" id="GO:0006071">
    <property type="term" value="P:glycerol metabolic process"/>
    <property type="evidence" value="ECO:0007669"/>
    <property type="project" value="InterPro"/>
</dbReference>
<dbReference type="InterPro" id="IPR033470">
    <property type="entry name" value="FakA-like_C"/>
</dbReference>
<dbReference type="Pfam" id="PF21645">
    <property type="entry name" value="FakA-like_M"/>
    <property type="match status" value="1"/>
</dbReference>
<protein>
    <submittedName>
        <fullName evidence="3">Dihydroxyacetone kinase</fullName>
    </submittedName>
</protein>
<keyword evidence="3" id="KW-0808">Transferase</keyword>
<dbReference type="InterPro" id="IPR050270">
    <property type="entry name" value="DegV_domain_contain"/>
</dbReference>
<dbReference type="InterPro" id="IPR004007">
    <property type="entry name" value="DhaL_dom"/>
</dbReference>
<dbReference type="Proteomes" id="UP000637578">
    <property type="component" value="Unassembled WGS sequence"/>
</dbReference>
<dbReference type="PANTHER" id="PTHR33434:SF4">
    <property type="entry name" value="PHOSPHATASE PROTEIN"/>
    <property type="match status" value="1"/>
</dbReference>
<evidence type="ECO:0000256" key="1">
    <source>
        <dbReference type="SAM" id="MobiDB-lite"/>
    </source>
</evidence>
<dbReference type="EMBL" id="BMMK01000002">
    <property type="protein sequence ID" value="GGM40588.1"/>
    <property type="molecule type" value="Genomic_DNA"/>
</dbReference>
<keyword evidence="3" id="KW-0418">Kinase</keyword>
<dbReference type="InterPro" id="IPR036117">
    <property type="entry name" value="DhaL_dom_sf"/>
</dbReference>
<feature type="region of interest" description="Disordered" evidence="1">
    <location>
        <begin position="63"/>
        <end position="100"/>
    </location>
</feature>
<proteinExistence type="predicted"/>
<dbReference type="Pfam" id="PF13684">
    <property type="entry name" value="FakA-like_C"/>
    <property type="match status" value="1"/>
</dbReference>
<gene>
    <name evidence="3" type="ORF">GCM10012275_09440</name>
</gene>
<feature type="domain" description="DhaL" evidence="2">
    <location>
        <begin position="8"/>
        <end position="237"/>
    </location>
</feature>
<dbReference type="SMART" id="SM01121">
    <property type="entry name" value="Dak1_2"/>
    <property type="match status" value="1"/>
</dbReference>
<dbReference type="PANTHER" id="PTHR33434">
    <property type="entry name" value="DEGV DOMAIN-CONTAINING PROTEIN DR_1986-RELATED"/>
    <property type="match status" value="1"/>
</dbReference>
<keyword evidence="4" id="KW-1185">Reference proteome</keyword>
<accession>A0A8J3FSP1</accession>
<dbReference type="Pfam" id="PF02734">
    <property type="entry name" value="Dak2"/>
    <property type="match status" value="1"/>
</dbReference>
<reference evidence="3" key="2">
    <citation type="submission" date="2020-09" db="EMBL/GenBank/DDBJ databases">
        <authorList>
            <person name="Sun Q."/>
            <person name="Zhou Y."/>
        </authorList>
    </citation>
    <scope>NUCLEOTIDE SEQUENCE</scope>
    <source>
        <strain evidence="3">CGMCC 4.5737</strain>
    </source>
</reference>
<dbReference type="Gene3D" id="1.25.40.340">
    <property type="match status" value="1"/>
</dbReference>
<name>A0A8J3FSP1_9PSEU</name>
<sequence length="573" mass="58381">MLQVLDAAAVCRWAAACVAALDTHREDVDRINVYPVPDGDTGTNLLHTMRSALDALLRVAATPDQEAAAEENAASDQGAPSHPDPGLDAEPSPAREAAPGVGVDRATAALARGALAGARGNSGMILCQVLRGFGEAFQGTREADGPTLCAGLHRADQLAVAAVTEPAPGTILSVLHAAATSARECGSDSLDAVVGAAAKAAAEALAQTPHQLPALARAGVVDAGGRGLVILLDALLGVVTGHQEATVPPVHRVPRPGAALRAAREGGDPEHEYEVMYLLDGTDDARATRLRAELAGLGDCVSVVADGTPGGTGLWSVHVHCTDVGAAIEAGIEAGRPHRVTVIRFADQIATEPTRFPRERAVVAIVDGSGLAELFRGEGAVVVTGRPSAADLLAAISGSRAAHVAVLPNAADLTEVAEQAANQAVQSGQDVVVVPTASPVQGLAAVAVHDPARRSSDDVVAMAEAAAATRRGELLVAQREALTWVGRCQAGDVLGLADGEVVLIADDVVAAACQLADRMLSVGGELVTALLGRHAPAGLGQALEEHLRESHPEVELTVYSGGQRDVLLRLGVE</sequence>
<reference evidence="3" key="1">
    <citation type="journal article" date="2014" name="Int. J. Syst. Evol. Microbiol.">
        <title>Complete genome sequence of Corynebacterium casei LMG S-19264T (=DSM 44701T), isolated from a smear-ripened cheese.</title>
        <authorList>
            <consortium name="US DOE Joint Genome Institute (JGI-PGF)"/>
            <person name="Walter F."/>
            <person name="Albersmeier A."/>
            <person name="Kalinowski J."/>
            <person name="Ruckert C."/>
        </authorList>
    </citation>
    <scope>NUCLEOTIDE SEQUENCE</scope>
    <source>
        <strain evidence="3">CGMCC 4.5737</strain>
    </source>
</reference>
<dbReference type="SUPFAM" id="SSF101473">
    <property type="entry name" value="DhaL-like"/>
    <property type="match status" value="2"/>
</dbReference>
<evidence type="ECO:0000313" key="3">
    <source>
        <dbReference type="EMBL" id="GGM40588.1"/>
    </source>
</evidence>
<organism evidence="3 4">
    <name type="scientific">Longimycelium tulufanense</name>
    <dbReference type="NCBI Taxonomy" id="907463"/>
    <lineage>
        <taxon>Bacteria</taxon>
        <taxon>Bacillati</taxon>
        <taxon>Actinomycetota</taxon>
        <taxon>Actinomycetes</taxon>
        <taxon>Pseudonocardiales</taxon>
        <taxon>Pseudonocardiaceae</taxon>
        <taxon>Longimycelium</taxon>
    </lineage>
</organism>
<comment type="caution">
    <text evidence="3">The sequence shown here is derived from an EMBL/GenBank/DDBJ whole genome shotgun (WGS) entry which is preliminary data.</text>
</comment>
<dbReference type="InterPro" id="IPR048394">
    <property type="entry name" value="FakA-like_M"/>
</dbReference>